<dbReference type="OrthoDB" id="417450at2759"/>
<dbReference type="InterPro" id="IPR029071">
    <property type="entry name" value="Ubiquitin-like_domsf"/>
</dbReference>
<gene>
    <name evidence="4" type="primary">LOC107469181</name>
</gene>
<accession>A0A6P4BL84</accession>
<protein>
    <submittedName>
        <fullName evidence="4">BAG family molecular chaperone regulator 1-like</fullName>
    </submittedName>
</protein>
<dbReference type="PANTHER" id="PTHR12329">
    <property type="entry name" value="BCL2-ASSOCIATED ATHANOGENE"/>
    <property type="match status" value="1"/>
</dbReference>
<dbReference type="AlphaFoldDB" id="A0A6P4BL84"/>
<dbReference type="GeneID" id="107469181"/>
<feature type="domain" description="Ubiquitin-like" evidence="2">
    <location>
        <begin position="32"/>
        <end position="101"/>
    </location>
</feature>
<keyword evidence="3" id="KW-1185">Reference proteome</keyword>
<sequence length="148" mass="16964">MVRKKVNVHGDGVRSRNEETEWEKRSDDAPTPKLRLRIAYGGLRYEISVSCMSSFLEVKILSVETGLQVDEQSLVYRGRERENGEYLDICGVKDRSNLVLIEDLSSIQRRFIQMRRNAKIQTATGAINDIILQLDHLAQQIHTYATLS</sequence>
<name>A0A6P4BL84_ARADU</name>
<dbReference type="GO" id="GO:0000774">
    <property type="term" value="F:adenyl-nucleotide exchange factor activity"/>
    <property type="evidence" value="ECO:0007669"/>
    <property type="project" value="TreeGrafter"/>
</dbReference>
<dbReference type="SUPFAM" id="SSF54236">
    <property type="entry name" value="Ubiquitin-like"/>
    <property type="match status" value="1"/>
</dbReference>
<dbReference type="Gene3D" id="3.10.20.90">
    <property type="entry name" value="Phosphatidylinositol 3-kinase Catalytic Subunit, Chain A, domain 1"/>
    <property type="match status" value="1"/>
</dbReference>
<dbReference type="GO" id="GO:0005737">
    <property type="term" value="C:cytoplasm"/>
    <property type="evidence" value="ECO:0007669"/>
    <property type="project" value="TreeGrafter"/>
</dbReference>
<evidence type="ECO:0000259" key="2">
    <source>
        <dbReference type="PROSITE" id="PS50053"/>
    </source>
</evidence>
<evidence type="ECO:0000256" key="1">
    <source>
        <dbReference type="SAM" id="MobiDB-lite"/>
    </source>
</evidence>
<organism evidence="3 4">
    <name type="scientific">Arachis duranensis</name>
    <name type="common">Wild peanut</name>
    <dbReference type="NCBI Taxonomy" id="130453"/>
    <lineage>
        <taxon>Eukaryota</taxon>
        <taxon>Viridiplantae</taxon>
        <taxon>Streptophyta</taxon>
        <taxon>Embryophyta</taxon>
        <taxon>Tracheophyta</taxon>
        <taxon>Spermatophyta</taxon>
        <taxon>Magnoliopsida</taxon>
        <taxon>eudicotyledons</taxon>
        <taxon>Gunneridae</taxon>
        <taxon>Pentapetalae</taxon>
        <taxon>rosids</taxon>
        <taxon>fabids</taxon>
        <taxon>Fabales</taxon>
        <taxon>Fabaceae</taxon>
        <taxon>Papilionoideae</taxon>
        <taxon>50 kb inversion clade</taxon>
        <taxon>dalbergioids sensu lato</taxon>
        <taxon>Dalbergieae</taxon>
        <taxon>Pterocarpus clade</taxon>
        <taxon>Arachis</taxon>
    </lineage>
</organism>
<proteinExistence type="predicted"/>
<dbReference type="RefSeq" id="XP_015944050.1">
    <property type="nucleotide sequence ID" value="XM_016088564.1"/>
</dbReference>
<reference evidence="4" key="2">
    <citation type="submission" date="2025-08" db="UniProtKB">
        <authorList>
            <consortium name="RefSeq"/>
        </authorList>
    </citation>
    <scope>IDENTIFICATION</scope>
    <source>
        <tissue evidence="4">Whole plant</tissue>
    </source>
</reference>
<dbReference type="PANTHER" id="PTHR12329:SF17">
    <property type="entry name" value="OS04G0619900 PROTEIN"/>
    <property type="match status" value="1"/>
</dbReference>
<dbReference type="PROSITE" id="PS50053">
    <property type="entry name" value="UBIQUITIN_2"/>
    <property type="match status" value="1"/>
</dbReference>
<feature type="region of interest" description="Disordered" evidence="1">
    <location>
        <begin position="1"/>
        <end position="26"/>
    </location>
</feature>
<reference evidence="3" key="1">
    <citation type="journal article" date="2016" name="Nat. Genet.">
        <title>The genome sequences of Arachis duranensis and Arachis ipaensis, the diploid ancestors of cultivated peanut.</title>
        <authorList>
            <person name="Bertioli D.J."/>
            <person name="Cannon S.B."/>
            <person name="Froenicke L."/>
            <person name="Huang G."/>
            <person name="Farmer A.D."/>
            <person name="Cannon E.K."/>
            <person name="Liu X."/>
            <person name="Gao D."/>
            <person name="Clevenger J."/>
            <person name="Dash S."/>
            <person name="Ren L."/>
            <person name="Moretzsohn M.C."/>
            <person name="Shirasawa K."/>
            <person name="Huang W."/>
            <person name="Vidigal B."/>
            <person name="Abernathy B."/>
            <person name="Chu Y."/>
            <person name="Niederhuth C.E."/>
            <person name="Umale P."/>
            <person name="Araujo A.C."/>
            <person name="Kozik A."/>
            <person name="Kim K.D."/>
            <person name="Burow M.D."/>
            <person name="Varshney R.K."/>
            <person name="Wang X."/>
            <person name="Zhang X."/>
            <person name="Barkley N."/>
            <person name="Guimaraes P.M."/>
            <person name="Isobe S."/>
            <person name="Guo B."/>
            <person name="Liao B."/>
            <person name="Stalker H.T."/>
            <person name="Schmitz R.J."/>
            <person name="Scheffler B.E."/>
            <person name="Leal-Bertioli S.C."/>
            <person name="Xun X."/>
            <person name="Jackson S.A."/>
            <person name="Michelmore R."/>
            <person name="Ozias-Akins P."/>
        </authorList>
    </citation>
    <scope>NUCLEOTIDE SEQUENCE [LARGE SCALE GENOMIC DNA]</scope>
    <source>
        <strain evidence="3">cv. V14167</strain>
    </source>
</reference>
<evidence type="ECO:0000313" key="4">
    <source>
        <dbReference type="RefSeq" id="XP_015944050.1"/>
    </source>
</evidence>
<dbReference type="KEGG" id="adu:107469181"/>
<evidence type="ECO:0000313" key="3">
    <source>
        <dbReference type="Proteomes" id="UP000515211"/>
    </source>
</evidence>
<dbReference type="InterPro" id="IPR039773">
    <property type="entry name" value="BAG_chaperone_regulator"/>
</dbReference>
<dbReference type="Proteomes" id="UP000515211">
    <property type="component" value="Chromosome 10"/>
</dbReference>
<feature type="compositionally biased region" description="Basic and acidic residues" evidence="1">
    <location>
        <begin position="11"/>
        <end position="26"/>
    </location>
</feature>
<dbReference type="InterPro" id="IPR000626">
    <property type="entry name" value="Ubiquitin-like_dom"/>
</dbReference>
<dbReference type="GO" id="GO:0050821">
    <property type="term" value="P:protein stabilization"/>
    <property type="evidence" value="ECO:0007669"/>
    <property type="project" value="TreeGrafter"/>
</dbReference>
<dbReference type="GO" id="GO:0051087">
    <property type="term" value="F:protein-folding chaperone binding"/>
    <property type="evidence" value="ECO:0007669"/>
    <property type="project" value="InterPro"/>
</dbReference>